<accession>A0A834HDN8</accession>
<dbReference type="SMART" id="SM00028">
    <property type="entry name" value="TPR"/>
    <property type="match status" value="3"/>
</dbReference>
<dbReference type="Proteomes" id="UP000626092">
    <property type="component" value="Unassembled WGS sequence"/>
</dbReference>
<feature type="compositionally biased region" description="Low complexity" evidence="1">
    <location>
        <begin position="280"/>
        <end position="290"/>
    </location>
</feature>
<dbReference type="InterPro" id="IPR019734">
    <property type="entry name" value="TPR_rpt"/>
</dbReference>
<dbReference type="EMBL" id="WJXA01000004">
    <property type="protein sequence ID" value="KAF7146170.1"/>
    <property type="molecule type" value="Genomic_DNA"/>
</dbReference>
<sequence length="476" mass="50833">MFIREGYPKGLKTILTGLPGCNFGRSCFEMSGRSSSSSSSNSKKPERLGAPLGGRFLSLPWTYPTSTTGSKMDHMPAPLHIVEPVSMKGKMRGKPNSSSSIARYTERIEFEPALLCMVVCVGVGGWVWGCMAGLPGVLWVLPDSYLDVPNKDYGGHSFGTMRGNKPGIGLARANSICRRPEYASEWWTLNKSGGLSDRSSSLDGFLSANSGADPAGGSARCRHRSCPDLDGWGHFRKKLGLNNKGNSNVPLKSATANSGPGSNKGVYSMGNLADSLPKTGGMSSVGKGKASSGGDGFGEFQNASKSSTPAFMADPFPEIKKKSASCSDWGFDSNDTGGTTELDGLPPPPAGVSASVAKVKGMDNYKQGQYPDAIKWLSWAVILLEKVGDDDATKEVLSSRASCYKEVGEYKKAVADCTKVLENDGENVAVLVQRALLYESMEKYRLGAEDLRTVMKLDPGNRVARSTIHRLTKMAE</sequence>
<evidence type="ECO:0000313" key="3">
    <source>
        <dbReference type="Proteomes" id="UP000626092"/>
    </source>
</evidence>
<dbReference type="AntiFam" id="ANF00170">
    <property type="entry name" value="Shadow ORF (opposite rpoB)"/>
</dbReference>
<name>A0A834HDN8_RHOSS</name>
<evidence type="ECO:0000256" key="1">
    <source>
        <dbReference type="SAM" id="MobiDB-lite"/>
    </source>
</evidence>
<dbReference type="SUPFAM" id="SSF48452">
    <property type="entry name" value="TPR-like"/>
    <property type="match status" value="1"/>
</dbReference>
<organism evidence="2 3">
    <name type="scientific">Rhododendron simsii</name>
    <name type="common">Sims's rhododendron</name>
    <dbReference type="NCBI Taxonomy" id="118357"/>
    <lineage>
        <taxon>Eukaryota</taxon>
        <taxon>Viridiplantae</taxon>
        <taxon>Streptophyta</taxon>
        <taxon>Embryophyta</taxon>
        <taxon>Tracheophyta</taxon>
        <taxon>Spermatophyta</taxon>
        <taxon>Magnoliopsida</taxon>
        <taxon>eudicotyledons</taxon>
        <taxon>Gunneridae</taxon>
        <taxon>Pentapetalae</taxon>
        <taxon>asterids</taxon>
        <taxon>Ericales</taxon>
        <taxon>Ericaceae</taxon>
        <taxon>Ericoideae</taxon>
        <taxon>Rhodoreae</taxon>
        <taxon>Rhododendron</taxon>
    </lineage>
</organism>
<gene>
    <name evidence="2" type="ORF">RHSIM_Rhsim04G0227400</name>
</gene>
<dbReference type="InterPro" id="IPR011990">
    <property type="entry name" value="TPR-like_helical_dom_sf"/>
</dbReference>
<keyword evidence="3" id="KW-1185">Reference proteome</keyword>
<proteinExistence type="predicted"/>
<evidence type="ECO:0000313" key="2">
    <source>
        <dbReference type="EMBL" id="KAF7146170.1"/>
    </source>
</evidence>
<dbReference type="PANTHER" id="PTHR47697">
    <property type="entry name" value="OS03G0340700 PROTEIN"/>
    <property type="match status" value="1"/>
</dbReference>
<reference evidence="2" key="1">
    <citation type="submission" date="2019-11" db="EMBL/GenBank/DDBJ databases">
        <authorList>
            <person name="Liu Y."/>
            <person name="Hou J."/>
            <person name="Li T.-Q."/>
            <person name="Guan C.-H."/>
            <person name="Wu X."/>
            <person name="Wu H.-Z."/>
            <person name="Ling F."/>
            <person name="Zhang R."/>
            <person name="Shi X.-G."/>
            <person name="Ren J.-P."/>
            <person name="Chen E.-F."/>
            <person name="Sun J.-M."/>
        </authorList>
    </citation>
    <scope>NUCLEOTIDE SEQUENCE</scope>
    <source>
        <strain evidence="2">Adult_tree_wgs_1</strain>
        <tissue evidence="2">Leaves</tissue>
    </source>
</reference>
<feature type="region of interest" description="Disordered" evidence="1">
    <location>
        <begin position="278"/>
        <end position="311"/>
    </location>
</feature>
<feature type="region of interest" description="Disordered" evidence="1">
    <location>
        <begin position="243"/>
        <end position="263"/>
    </location>
</feature>
<dbReference type="OrthoDB" id="1872379at2759"/>
<dbReference type="Gene3D" id="1.25.40.10">
    <property type="entry name" value="Tetratricopeptide repeat domain"/>
    <property type="match status" value="1"/>
</dbReference>
<dbReference type="AlphaFoldDB" id="A0A834HDN8"/>
<feature type="compositionally biased region" description="Polar residues" evidence="1">
    <location>
        <begin position="247"/>
        <end position="261"/>
    </location>
</feature>
<protein>
    <submittedName>
        <fullName evidence="2">Uncharacterized protein</fullName>
    </submittedName>
</protein>
<comment type="caution">
    <text evidence="2">The sequence shown here is derived from an EMBL/GenBank/DDBJ whole genome shotgun (WGS) entry which is preliminary data.</text>
</comment>
<dbReference type="PANTHER" id="PTHR47697:SF1">
    <property type="entry name" value="OS03G0340700 PROTEIN"/>
    <property type="match status" value="1"/>
</dbReference>